<dbReference type="GO" id="GO:0008168">
    <property type="term" value="F:methyltransferase activity"/>
    <property type="evidence" value="ECO:0007669"/>
    <property type="project" value="UniProtKB-KW"/>
</dbReference>
<dbReference type="PANTHER" id="PTHR44307:SF2">
    <property type="entry name" value="PHOSPHOETHANOLAMINE METHYLTRANSFERASE ISOFORM X1"/>
    <property type="match status" value="1"/>
</dbReference>
<evidence type="ECO:0000313" key="6">
    <source>
        <dbReference type="EMBL" id="MDW8802685.1"/>
    </source>
</evidence>
<dbReference type="Gene3D" id="3.40.50.150">
    <property type="entry name" value="Vaccinia Virus protein VP39"/>
    <property type="match status" value="1"/>
</dbReference>
<evidence type="ECO:0000256" key="4">
    <source>
        <dbReference type="ARBA" id="ARBA00025707"/>
    </source>
</evidence>
<evidence type="ECO:0000256" key="3">
    <source>
        <dbReference type="ARBA" id="ARBA00022679"/>
    </source>
</evidence>
<name>A0ABU4JX17_9CLOT</name>
<comment type="pathway">
    <text evidence="1">Lipid metabolism.</text>
</comment>
<dbReference type="EMBL" id="JARUJP010000025">
    <property type="protein sequence ID" value="MDW8802685.1"/>
    <property type="molecule type" value="Genomic_DNA"/>
</dbReference>
<comment type="pathway">
    <text evidence="4">Phospholipid metabolism.</text>
</comment>
<feature type="domain" description="Methyltransferase type 11" evidence="5">
    <location>
        <begin position="44"/>
        <end position="135"/>
    </location>
</feature>
<dbReference type="RefSeq" id="WP_318798974.1">
    <property type="nucleotide sequence ID" value="NZ_JARUJP010000025.1"/>
</dbReference>
<dbReference type="NCBIfam" id="NF045667">
    <property type="entry name" value="MTase_DVU1556"/>
    <property type="match status" value="1"/>
</dbReference>
<dbReference type="SUPFAM" id="SSF53335">
    <property type="entry name" value="S-adenosyl-L-methionine-dependent methyltransferases"/>
    <property type="match status" value="1"/>
</dbReference>
<dbReference type="Pfam" id="PF08241">
    <property type="entry name" value="Methyltransf_11"/>
    <property type="match status" value="1"/>
</dbReference>
<evidence type="ECO:0000259" key="5">
    <source>
        <dbReference type="Pfam" id="PF08241"/>
    </source>
</evidence>
<proteinExistence type="predicted"/>
<accession>A0ABU4JX17</accession>
<dbReference type="CDD" id="cd02440">
    <property type="entry name" value="AdoMet_MTases"/>
    <property type="match status" value="1"/>
</dbReference>
<evidence type="ECO:0000256" key="2">
    <source>
        <dbReference type="ARBA" id="ARBA00022603"/>
    </source>
</evidence>
<dbReference type="InterPro" id="IPR029063">
    <property type="entry name" value="SAM-dependent_MTases_sf"/>
</dbReference>
<keyword evidence="2 6" id="KW-0489">Methyltransferase</keyword>
<protein>
    <submittedName>
        <fullName evidence="6">Methyltransferase domain-containing protein</fullName>
    </submittedName>
</protein>
<sequence>MVSCNAYESRAMREALGTTLRPGGFCLTDEAVEFCKFKKGDKLLDIGCGMGATVEYLWDRYELEAVGIDPSRKLIEIGKKRNKKLNLVEGRGESLDFEKSSMKGIFAECTLSLMEDRNKVISEAYRVLAKDGYFIATDVYAKNPQFIHELKDFYFNSCMRGLHDLEELKEEFIRQGFKIALCKDCSDLLKQLMVKIIFTYGYMNIFWRNSTECSINSSKFEEILRRCKVGYFIIVGRKT</sequence>
<dbReference type="InterPro" id="IPR013216">
    <property type="entry name" value="Methyltransf_11"/>
</dbReference>
<evidence type="ECO:0000313" key="7">
    <source>
        <dbReference type="Proteomes" id="UP001281656"/>
    </source>
</evidence>
<reference evidence="6 7" key="1">
    <citation type="submission" date="2023-04" db="EMBL/GenBank/DDBJ databases">
        <title>Clostridium tannerae sp. nov., isolated from the fecal material of an alpaca.</title>
        <authorList>
            <person name="Miller S."/>
            <person name="Hendry M."/>
            <person name="King J."/>
            <person name="Sankaranarayanan K."/>
            <person name="Lawson P.A."/>
        </authorList>
    </citation>
    <scope>NUCLEOTIDE SEQUENCE [LARGE SCALE GENOMIC DNA]</scope>
    <source>
        <strain evidence="6 7">A1-XYC3</strain>
    </source>
</reference>
<comment type="caution">
    <text evidence="6">The sequence shown here is derived from an EMBL/GenBank/DDBJ whole genome shotgun (WGS) entry which is preliminary data.</text>
</comment>
<keyword evidence="3" id="KW-0808">Transferase</keyword>
<organism evidence="6 7">
    <name type="scientific">Clostridium tanneri</name>
    <dbReference type="NCBI Taxonomy" id="3037988"/>
    <lineage>
        <taxon>Bacteria</taxon>
        <taxon>Bacillati</taxon>
        <taxon>Bacillota</taxon>
        <taxon>Clostridia</taxon>
        <taxon>Eubacteriales</taxon>
        <taxon>Clostridiaceae</taxon>
        <taxon>Clostridium</taxon>
    </lineage>
</organism>
<keyword evidence="7" id="KW-1185">Reference proteome</keyword>
<gene>
    <name evidence="6" type="ORF">P8V03_16170</name>
</gene>
<dbReference type="Proteomes" id="UP001281656">
    <property type="component" value="Unassembled WGS sequence"/>
</dbReference>
<evidence type="ECO:0000256" key="1">
    <source>
        <dbReference type="ARBA" id="ARBA00005189"/>
    </source>
</evidence>
<dbReference type="GO" id="GO:0032259">
    <property type="term" value="P:methylation"/>
    <property type="evidence" value="ECO:0007669"/>
    <property type="project" value="UniProtKB-KW"/>
</dbReference>
<dbReference type="PANTHER" id="PTHR44307">
    <property type="entry name" value="PHOSPHOETHANOLAMINE METHYLTRANSFERASE"/>
    <property type="match status" value="1"/>
</dbReference>